<feature type="compositionally biased region" description="Low complexity" evidence="1">
    <location>
        <begin position="266"/>
        <end position="278"/>
    </location>
</feature>
<keyword evidence="4" id="KW-1185">Reference proteome</keyword>
<dbReference type="InterPro" id="IPR039634">
    <property type="entry name" value="Bul1-like"/>
</dbReference>
<evidence type="ECO:0000256" key="1">
    <source>
        <dbReference type="SAM" id="MobiDB-lite"/>
    </source>
</evidence>
<gene>
    <name evidence="3" type="ORF">LTR16_003972</name>
</gene>
<proteinExistence type="predicted"/>
<dbReference type="PANTHER" id="PTHR31904">
    <property type="entry name" value="BYPASS OF STOP CODON PROTEIN 5-RELATED"/>
    <property type="match status" value="1"/>
</dbReference>
<accession>A0ABR0LXI0</accession>
<feature type="domain" description="Arrestin-like N-terminal" evidence="2">
    <location>
        <begin position="40"/>
        <end position="134"/>
    </location>
</feature>
<dbReference type="PANTHER" id="PTHR31904:SF1">
    <property type="entry name" value="BYPASS OF STOP CODON PROTEIN 5-RELATED"/>
    <property type="match status" value="1"/>
</dbReference>
<dbReference type="InterPro" id="IPR011021">
    <property type="entry name" value="Arrestin-like_N"/>
</dbReference>
<dbReference type="Gene3D" id="2.60.40.640">
    <property type="match status" value="1"/>
</dbReference>
<dbReference type="InterPro" id="IPR014752">
    <property type="entry name" value="Arrestin-like_C"/>
</dbReference>
<comment type="caution">
    <text evidence="3">The sequence shown here is derived from an EMBL/GenBank/DDBJ whole genome shotgun (WGS) entry which is preliminary data.</text>
</comment>
<reference evidence="3 4" key="1">
    <citation type="submission" date="2023-08" db="EMBL/GenBank/DDBJ databases">
        <title>Black Yeasts Isolated from many extreme environments.</title>
        <authorList>
            <person name="Coleine C."/>
            <person name="Stajich J.E."/>
            <person name="Selbmann L."/>
        </authorList>
    </citation>
    <scope>NUCLEOTIDE SEQUENCE [LARGE SCALE GENOMIC DNA]</scope>
    <source>
        <strain evidence="3 4">CCFEE 536</strain>
    </source>
</reference>
<dbReference type="Pfam" id="PF00339">
    <property type="entry name" value="Arrestin_N"/>
    <property type="match status" value="1"/>
</dbReference>
<evidence type="ECO:0000313" key="3">
    <source>
        <dbReference type="EMBL" id="KAK5256122.1"/>
    </source>
</evidence>
<sequence>MSSASTSSGNSLPYKMRNLGQACKPLVEILLNDSRSSYIKTYSTMDKLEGVVSITAERDTRFEDIDITFTGTSKTYVEKMTTTAAVSGRSEARHQFLKLTQPIPQSAYPQPRILERGRTYKFPFLFVVPTQLLPMVCQHRVGNAQITEAHLKLPPSLGDPDASGVGKALLDDLAPDMAKISYAINAKVRQIRETGGKVSTVAEKTKKVRIVPASEEQPPLNVDEKDEDYALRNERTIRKGVFKGKLGRLVMEAAQPKSLRLPAPSPTASSAPVTAMTT</sequence>
<protein>
    <recommendedName>
        <fullName evidence="2">Arrestin-like N-terminal domain-containing protein</fullName>
    </recommendedName>
</protein>
<name>A0ABR0LXI0_9PEZI</name>
<evidence type="ECO:0000313" key="4">
    <source>
        <dbReference type="Proteomes" id="UP001357485"/>
    </source>
</evidence>
<feature type="non-terminal residue" evidence="3">
    <location>
        <position position="278"/>
    </location>
</feature>
<dbReference type="Proteomes" id="UP001357485">
    <property type="component" value="Unassembled WGS sequence"/>
</dbReference>
<evidence type="ECO:0000259" key="2">
    <source>
        <dbReference type="Pfam" id="PF00339"/>
    </source>
</evidence>
<feature type="region of interest" description="Disordered" evidence="1">
    <location>
        <begin position="257"/>
        <end position="278"/>
    </location>
</feature>
<organism evidence="3 4">
    <name type="scientific">Cryomyces antarcticus</name>
    <dbReference type="NCBI Taxonomy" id="329879"/>
    <lineage>
        <taxon>Eukaryota</taxon>
        <taxon>Fungi</taxon>
        <taxon>Dikarya</taxon>
        <taxon>Ascomycota</taxon>
        <taxon>Pezizomycotina</taxon>
        <taxon>Dothideomycetes</taxon>
        <taxon>Dothideomycetes incertae sedis</taxon>
        <taxon>Cryomyces</taxon>
    </lineage>
</organism>
<dbReference type="EMBL" id="JAVRRA010008682">
    <property type="protein sequence ID" value="KAK5256122.1"/>
    <property type="molecule type" value="Genomic_DNA"/>
</dbReference>